<evidence type="ECO:0000256" key="2">
    <source>
        <dbReference type="ARBA" id="ARBA00022475"/>
    </source>
</evidence>
<gene>
    <name evidence="7" type="ORF">MNBD_GAMMA11-594</name>
</gene>
<protein>
    <submittedName>
        <fullName evidence="7">Glycosyl transferase, family 2</fullName>
    </submittedName>
</protein>
<organism evidence="7">
    <name type="scientific">hydrothermal vent metagenome</name>
    <dbReference type="NCBI Taxonomy" id="652676"/>
    <lineage>
        <taxon>unclassified sequences</taxon>
        <taxon>metagenomes</taxon>
        <taxon>ecological metagenomes</taxon>
    </lineage>
</organism>
<keyword evidence="3" id="KW-0328">Glycosyltransferase</keyword>
<sequence>MKAEKLSIIIPSLNEAAHISSTLNRLQKMRNNGHEIILSDGGSTDNTIKLAENKVDICINKYRGRAAQMNAGAQCASGDVLCFLHADTLAPENIDHIIIQSLNSCAKLWGRFDVTLSGQQISFRIIERLMNIRSCISNIATGDQGIFVYRHIFNKLCGFAEIPLMEDIEFSKRLRKISSVQCIHNNKLITSSRRWEKNGIIATTLLMWQLRLRYFLGTPSSTLARTYKNNDTGN</sequence>
<dbReference type="NCBIfam" id="TIGR04283">
    <property type="entry name" value="glyco_like_mftF"/>
    <property type="match status" value="1"/>
</dbReference>
<dbReference type="PANTHER" id="PTHR43646:SF2">
    <property type="entry name" value="GLYCOSYLTRANSFERASE 2-LIKE DOMAIN-CONTAINING PROTEIN"/>
    <property type="match status" value="1"/>
</dbReference>
<dbReference type="GO" id="GO:0016757">
    <property type="term" value="F:glycosyltransferase activity"/>
    <property type="evidence" value="ECO:0007669"/>
    <property type="project" value="UniProtKB-KW"/>
</dbReference>
<keyword evidence="2" id="KW-1003">Cell membrane</keyword>
<evidence type="ECO:0000256" key="1">
    <source>
        <dbReference type="ARBA" id="ARBA00004236"/>
    </source>
</evidence>
<dbReference type="AlphaFoldDB" id="A0A3B0YEP2"/>
<evidence type="ECO:0000256" key="5">
    <source>
        <dbReference type="ARBA" id="ARBA00023136"/>
    </source>
</evidence>
<reference evidence="7" key="1">
    <citation type="submission" date="2018-06" db="EMBL/GenBank/DDBJ databases">
        <authorList>
            <person name="Zhirakovskaya E."/>
        </authorList>
    </citation>
    <scope>NUCLEOTIDE SEQUENCE</scope>
</reference>
<feature type="domain" description="Glycosyltransferase 2-like" evidence="6">
    <location>
        <begin position="7"/>
        <end position="93"/>
    </location>
</feature>
<accession>A0A3B0YEP2</accession>
<dbReference type="EMBL" id="UOFG01000287">
    <property type="protein sequence ID" value="VAW66816.1"/>
    <property type="molecule type" value="Genomic_DNA"/>
</dbReference>
<dbReference type="SUPFAM" id="SSF53448">
    <property type="entry name" value="Nucleotide-diphospho-sugar transferases"/>
    <property type="match status" value="1"/>
</dbReference>
<proteinExistence type="predicted"/>
<dbReference type="Gene3D" id="3.90.550.10">
    <property type="entry name" value="Spore Coat Polysaccharide Biosynthesis Protein SpsA, Chain A"/>
    <property type="match status" value="1"/>
</dbReference>
<comment type="subcellular location">
    <subcellularLocation>
        <location evidence="1">Cell membrane</location>
    </subcellularLocation>
</comment>
<evidence type="ECO:0000256" key="4">
    <source>
        <dbReference type="ARBA" id="ARBA00022679"/>
    </source>
</evidence>
<dbReference type="Pfam" id="PF00535">
    <property type="entry name" value="Glycos_transf_2"/>
    <property type="match status" value="1"/>
</dbReference>
<evidence type="ECO:0000259" key="6">
    <source>
        <dbReference type="Pfam" id="PF00535"/>
    </source>
</evidence>
<keyword evidence="4 7" id="KW-0808">Transferase</keyword>
<name>A0A3B0YEP2_9ZZZZ</name>
<evidence type="ECO:0000256" key="3">
    <source>
        <dbReference type="ARBA" id="ARBA00022676"/>
    </source>
</evidence>
<dbReference type="InterPro" id="IPR029044">
    <property type="entry name" value="Nucleotide-diphossugar_trans"/>
</dbReference>
<dbReference type="InterPro" id="IPR001173">
    <property type="entry name" value="Glyco_trans_2-like"/>
</dbReference>
<keyword evidence="5" id="KW-0472">Membrane</keyword>
<dbReference type="CDD" id="cd02522">
    <property type="entry name" value="GT_2_like_a"/>
    <property type="match status" value="1"/>
</dbReference>
<dbReference type="PANTHER" id="PTHR43646">
    <property type="entry name" value="GLYCOSYLTRANSFERASE"/>
    <property type="match status" value="1"/>
</dbReference>
<evidence type="ECO:0000313" key="7">
    <source>
        <dbReference type="EMBL" id="VAW66816.1"/>
    </source>
</evidence>
<dbReference type="GO" id="GO:0005886">
    <property type="term" value="C:plasma membrane"/>
    <property type="evidence" value="ECO:0007669"/>
    <property type="project" value="UniProtKB-SubCell"/>
</dbReference>
<dbReference type="InterPro" id="IPR026461">
    <property type="entry name" value="Trfase_2_rSAM/seldom_assoc"/>
</dbReference>